<organism evidence="4 5">
    <name type="scientific">Amycolatopsis iheyensis</name>
    <dbReference type="NCBI Taxonomy" id="2945988"/>
    <lineage>
        <taxon>Bacteria</taxon>
        <taxon>Bacillati</taxon>
        <taxon>Actinomycetota</taxon>
        <taxon>Actinomycetes</taxon>
        <taxon>Pseudonocardiales</taxon>
        <taxon>Pseudonocardiaceae</taxon>
        <taxon>Amycolatopsis</taxon>
    </lineage>
</organism>
<reference evidence="4" key="1">
    <citation type="submission" date="2022-06" db="EMBL/GenBank/DDBJ databases">
        <title>Amycolatopsis iheyaensis sp. nov., a new species of the genus Amycolatopsis isolated from soil in Iheya island, Japan.</title>
        <authorList>
            <person name="Ngamcharungchit C."/>
            <person name="Kanto H."/>
            <person name="Take A."/>
            <person name="Intra B."/>
            <person name="Matsumoto A."/>
            <person name="Panbangred W."/>
            <person name="Inahashi Y."/>
        </authorList>
    </citation>
    <scope>NUCLEOTIDE SEQUENCE</scope>
    <source>
        <strain evidence="4">OK19-0408</strain>
    </source>
</reference>
<dbReference type="RefSeq" id="WP_257926108.1">
    <property type="nucleotide sequence ID" value="NZ_JAMXQV010000033.1"/>
</dbReference>
<proteinExistence type="inferred from homology"/>
<keyword evidence="3" id="KW-0460">Magnesium</keyword>
<dbReference type="InterPro" id="IPR005502">
    <property type="entry name" value="Ribosyl_crysJ1"/>
</dbReference>
<dbReference type="AlphaFoldDB" id="A0A9X2NMF1"/>
<comment type="cofactor">
    <cofactor evidence="3">
        <name>Mg(2+)</name>
        <dbReference type="ChEBI" id="CHEBI:18420"/>
    </cofactor>
    <text evidence="3">Binds 2 magnesium ions per subunit.</text>
</comment>
<dbReference type="SUPFAM" id="SSF101478">
    <property type="entry name" value="ADP-ribosylglycohydrolase"/>
    <property type="match status" value="2"/>
</dbReference>
<keyword evidence="3" id="KW-0479">Metal-binding</keyword>
<evidence type="ECO:0000256" key="3">
    <source>
        <dbReference type="PIRSR" id="PIRSR605502-1"/>
    </source>
</evidence>
<feature type="binding site" evidence="3">
    <location>
        <position position="877"/>
    </location>
    <ligand>
        <name>Mg(2+)</name>
        <dbReference type="ChEBI" id="CHEBI:18420"/>
        <label>1</label>
    </ligand>
</feature>
<evidence type="ECO:0000313" key="5">
    <source>
        <dbReference type="Proteomes" id="UP001144096"/>
    </source>
</evidence>
<keyword evidence="5" id="KW-1185">Reference proteome</keyword>
<feature type="binding site" evidence="3">
    <location>
        <position position="637"/>
    </location>
    <ligand>
        <name>Mg(2+)</name>
        <dbReference type="ChEBI" id="CHEBI:18420"/>
        <label>1</label>
    </ligand>
</feature>
<dbReference type="Proteomes" id="UP001144096">
    <property type="component" value="Unassembled WGS sequence"/>
</dbReference>
<dbReference type="InterPro" id="IPR036705">
    <property type="entry name" value="Ribosyl_crysJ1_sf"/>
</dbReference>
<comment type="caution">
    <text evidence="4">The sequence shown here is derived from an EMBL/GenBank/DDBJ whole genome shotgun (WGS) entry which is preliminary data.</text>
</comment>
<dbReference type="EMBL" id="JAMXQV010000033">
    <property type="protein sequence ID" value="MCR6489545.1"/>
    <property type="molecule type" value="Genomic_DNA"/>
</dbReference>
<feature type="binding site" evidence="3">
    <location>
        <position position="879"/>
    </location>
    <ligand>
        <name>Mg(2+)</name>
        <dbReference type="ChEBI" id="CHEBI:18420"/>
        <label>1</label>
    </ligand>
</feature>
<evidence type="ECO:0000313" key="4">
    <source>
        <dbReference type="EMBL" id="MCR6489545.1"/>
    </source>
</evidence>
<accession>A0A9X2NMF1</accession>
<feature type="binding site" evidence="3">
    <location>
        <position position="635"/>
    </location>
    <ligand>
        <name>Mg(2+)</name>
        <dbReference type="ChEBI" id="CHEBI:18420"/>
        <label>1</label>
    </ligand>
</feature>
<sequence length="940" mass="100181">MTESDDGFLEWRPDVDPEFDEKACPALGIPVRAIRGWAQYTPYGEPTGPRRVNEQYTPGPVWRGFPVPTTDAEKLLSYLGANWISRAEFVQALLDCEVLVPTPAGEPLVRSMPGGREVIAYSSSAKVPGRYPHRLRTTVRELLAGRPSTGLTLDPGTGLVRSLTAAELGDVAPGERRTAVAEPAPEAGPEVAEALPALVAEFGVEPPDLLERHLRYAVSQARDHHFELSPEDCVRYLRGFAWQHRNGVRRRAGQDPEWPADLGANGLIAHVDEAARPRPVPWTSGKFSAFGTPAARFAWHRIVGAYVGFAIGDSLGSGDALGGLTRHLLFHTDIVLRGLPPVPTGEVPGALPDPDPLGWLAVATRRAGPAPDGVSALLATALAATPASAVAIDGVDGEQYAKDVARALTGGEPEVADGVELLIALFQALLTRDTFALPVHLRLREIGGDLATEVLALREDRDADDVTQLESIGDGRDVRSVLGRALFAAAKRGHDPEAAITLAARSGPVAGAITGALVGARLGVPGLPRVAGLPDLGLLDDVASDVFWYFNRNGLQTETAEHARWERRYPSGRFTPKPKGPDLRSRLRGSLLAGAIGDALGAKTEFDSIDRIREIAGPAGITDFIPAYGGIGRITDDTQMTLFTLEALIRAHAQQRRTGSSDVVHSLQLAYQRWLHTQGVAWDRARGPQSEVEAPDGWLVTHQELFSRRAPGLTCFGELEAYGRSGVRGTIERPVNNSKGCGGVMRVAPIAVWSDDLAEVFRLGAESAALTHGHPSGYLSSGCFAVVVHELLHGKSLLDAVATACAELVQHPDHEEQSAALDAALALAEQGPPTPEKLESLGQGNVGETALSMSVYVALTTTDADSALLAAVNHSGDSDSTGSVCGNLVGAMYGEEALRKSWLEQLELHDVIVGLADDALTEFGPDAPGDDRWFARYPVD</sequence>
<feature type="binding site" evidence="3">
    <location>
        <position position="880"/>
    </location>
    <ligand>
        <name>Mg(2+)</name>
        <dbReference type="ChEBI" id="CHEBI:18420"/>
        <label>1</label>
    </ligand>
</feature>
<name>A0A9X2NMF1_9PSEU</name>
<evidence type="ECO:0000256" key="1">
    <source>
        <dbReference type="ARBA" id="ARBA00010702"/>
    </source>
</evidence>
<keyword evidence="2" id="KW-0378">Hydrolase</keyword>
<evidence type="ECO:0000256" key="2">
    <source>
        <dbReference type="ARBA" id="ARBA00022801"/>
    </source>
</evidence>
<comment type="similarity">
    <text evidence="1">Belongs to the ADP-ribosylglycohydrolase family.</text>
</comment>
<gene>
    <name evidence="4" type="ORF">M8542_42685</name>
</gene>
<dbReference type="InterPro" id="IPR050792">
    <property type="entry name" value="ADP-ribosylglycohydrolase"/>
</dbReference>
<dbReference type="GO" id="GO:0046872">
    <property type="term" value="F:metal ion binding"/>
    <property type="evidence" value="ECO:0007669"/>
    <property type="project" value="UniProtKB-KW"/>
</dbReference>
<dbReference type="PANTHER" id="PTHR16222:SF24">
    <property type="entry name" value="ADP-RIBOSYLHYDROLASE ARH3"/>
    <property type="match status" value="1"/>
</dbReference>
<feature type="binding site" evidence="3">
    <location>
        <position position="636"/>
    </location>
    <ligand>
        <name>Mg(2+)</name>
        <dbReference type="ChEBI" id="CHEBI:18420"/>
        <label>1</label>
    </ligand>
</feature>
<dbReference type="GO" id="GO:0016787">
    <property type="term" value="F:hydrolase activity"/>
    <property type="evidence" value="ECO:0007669"/>
    <property type="project" value="UniProtKB-KW"/>
</dbReference>
<dbReference type="Pfam" id="PF03747">
    <property type="entry name" value="ADP_ribosyl_GH"/>
    <property type="match status" value="2"/>
</dbReference>
<dbReference type="PANTHER" id="PTHR16222">
    <property type="entry name" value="ADP-RIBOSYLGLYCOHYDROLASE"/>
    <property type="match status" value="1"/>
</dbReference>
<dbReference type="Gene3D" id="1.10.4080.10">
    <property type="entry name" value="ADP-ribosylation/Crystallin J1"/>
    <property type="match status" value="2"/>
</dbReference>
<protein>
    <submittedName>
        <fullName evidence="4">ADP-ribosylglycohydrolase family protein</fullName>
    </submittedName>
</protein>